<sequence>MQEIDPEFFPGLRAQPWWEVDEIDNKEWVDLVVAGLPYVWDLVKLRQFI</sequence>
<dbReference type="Proteomes" id="UP000604046">
    <property type="component" value="Unassembled WGS sequence"/>
</dbReference>
<dbReference type="EMBL" id="CAJNDS010002605">
    <property type="protein sequence ID" value="CAE7542371.1"/>
    <property type="molecule type" value="Genomic_DNA"/>
</dbReference>
<dbReference type="AlphaFoldDB" id="A0A812TP56"/>
<comment type="caution">
    <text evidence="1">The sequence shown here is derived from an EMBL/GenBank/DDBJ whole genome shotgun (WGS) entry which is preliminary data.</text>
</comment>
<protein>
    <submittedName>
        <fullName evidence="1">Uncharacterized protein</fullName>
    </submittedName>
</protein>
<reference evidence="1" key="1">
    <citation type="submission" date="2021-02" db="EMBL/GenBank/DDBJ databases">
        <authorList>
            <person name="Dougan E. K."/>
            <person name="Rhodes N."/>
            <person name="Thang M."/>
            <person name="Chan C."/>
        </authorList>
    </citation>
    <scope>NUCLEOTIDE SEQUENCE</scope>
</reference>
<accession>A0A812TP56</accession>
<evidence type="ECO:0000313" key="2">
    <source>
        <dbReference type="Proteomes" id="UP000604046"/>
    </source>
</evidence>
<gene>
    <name evidence="1" type="ORF">SNAT2548_LOCUS30411</name>
</gene>
<dbReference type="OrthoDB" id="438122at2759"/>
<name>A0A812TP56_9DINO</name>
<proteinExistence type="predicted"/>
<evidence type="ECO:0000313" key="1">
    <source>
        <dbReference type="EMBL" id="CAE7542371.1"/>
    </source>
</evidence>
<keyword evidence="2" id="KW-1185">Reference proteome</keyword>
<organism evidence="1 2">
    <name type="scientific">Symbiodinium natans</name>
    <dbReference type="NCBI Taxonomy" id="878477"/>
    <lineage>
        <taxon>Eukaryota</taxon>
        <taxon>Sar</taxon>
        <taxon>Alveolata</taxon>
        <taxon>Dinophyceae</taxon>
        <taxon>Suessiales</taxon>
        <taxon>Symbiodiniaceae</taxon>
        <taxon>Symbiodinium</taxon>
    </lineage>
</organism>